<keyword evidence="4" id="KW-1185">Reference proteome</keyword>
<evidence type="ECO:0000259" key="2">
    <source>
        <dbReference type="Pfam" id="PF13229"/>
    </source>
</evidence>
<dbReference type="Pfam" id="PF13229">
    <property type="entry name" value="Beta_helix"/>
    <property type="match status" value="1"/>
</dbReference>
<dbReference type="Proteomes" id="UP000283077">
    <property type="component" value="Unassembled WGS sequence"/>
</dbReference>
<dbReference type="SUPFAM" id="SSF51126">
    <property type="entry name" value="Pectin lyase-like"/>
    <property type="match status" value="1"/>
</dbReference>
<dbReference type="AlphaFoldDB" id="A0A437QSW6"/>
<feature type="domain" description="Right handed beta helix" evidence="2">
    <location>
        <begin position="333"/>
        <end position="392"/>
    </location>
</feature>
<evidence type="ECO:0000313" key="4">
    <source>
        <dbReference type="Proteomes" id="UP000283077"/>
    </source>
</evidence>
<accession>A0A437QSW6</accession>
<keyword evidence="1" id="KW-0472">Membrane</keyword>
<dbReference type="Gene3D" id="2.160.20.10">
    <property type="entry name" value="Single-stranded right-handed beta-helix, Pectin lyase-like"/>
    <property type="match status" value="1"/>
</dbReference>
<dbReference type="EMBL" id="SACS01000008">
    <property type="protein sequence ID" value="RVU37596.1"/>
    <property type="molecule type" value="Genomic_DNA"/>
</dbReference>
<proteinExistence type="predicted"/>
<dbReference type="InterPro" id="IPR011050">
    <property type="entry name" value="Pectin_lyase_fold/virulence"/>
</dbReference>
<dbReference type="InterPro" id="IPR039448">
    <property type="entry name" value="Beta_helix"/>
</dbReference>
<gene>
    <name evidence="3" type="ORF">EOE67_08890</name>
</gene>
<evidence type="ECO:0000256" key="1">
    <source>
        <dbReference type="SAM" id="Phobius"/>
    </source>
</evidence>
<sequence length="480" mass="53416">MNTMRKYLLWSGVVANLLLVVGFLLWARSIYWLGLPLPLYSQKVANDIRVNYPSVAFVTPILDFFAGFEHKNFLYRPLDPTKWHGAGAHPDYQPPAATNIVTVGNITELKKALREALPGQQIDVLPGRYEFDRTMEIRQSGAENNPIRLTGRNLHQVEFSMKGEGLLILQPYWQIENISFIGDCDIHDRCQHALHIVGRANNVVIQNNVFRDFNSALKVNGNKGHYPDFGLVNNNTFYNTAPRITKGPATPVDIVAVNDWRVSGNFIFDIQKSAGDEVSYAGFIKGNAHRGVFERNLVMCEANLKGGGHTSLGLSFGGGGTGKQYSRDEVSRESSKGVMRNNIIMHCPNDVGIYLNEAHDTLLENNIVYNTVGVDVRYEDSTAVLRNNIISGRVINRAGGSHQLQQNLIQSRSFFTGRDHLKDLFNSADLGDFSYLEPLELTPEPTHAGDGVLTDYCGKLVQAPYIGAFADPQFCAQKLD</sequence>
<feature type="transmembrane region" description="Helical" evidence="1">
    <location>
        <begin position="7"/>
        <end position="30"/>
    </location>
</feature>
<dbReference type="OrthoDB" id="5751322at2"/>
<protein>
    <recommendedName>
        <fullName evidence="2">Right handed beta helix domain-containing protein</fullName>
    </recommendedName>
</protein>
<name>A0A437QSW6_9GAMM</name>
<reference evidence="3 4" key="1">
    <citation type="submission" date="2019-01" db="EMBL/GenBank/DDBJ databases">
        <authorList>
            <person name="Chen W.-M."/>
        </authorList>
    </citation>
    <scope>NUCLEOTIDE SEQUENCE [LARGE SCALE GENOMIC DNA]</scope>
    <source>
        <strain evidence="3 4">KYPC3</strain>
    </source>
</reference>
<dbReference type="InterPro" id="IPR012334">
    <property type="entry name" value="Pectin_lyas_fold"/>
</dbReference>
<evidence type="ECO:0000313" key="3">
    <source>
        <dbReference type="EMBL" id="RVU37596.1"/>
    </source>
</evidence>
<keyword evidence="1" id="KW-0812">Transmembrane</keyword>
<keyword evidence="1" id="KW-1133">Transmembrane helix</keyword>
<comment type="caution">
    <text evidence="3">The sequence shown here is derived from an EMBL/GenBank/DDBJ whole genome shotgun (WGS) entry which is preliminary data.</text>
</comment>
<organism evidence="3 4">
    <name type="scientific">Rheinheimera riviphila</name>
    <dbReference type="NCBI Taxonomy" id="1834037"/>
    <lineage>
        <taxon>Bacteria</taxon>
        <taxon>Pseudomonadati</taxon>
        <taxon>Pseudomonadota</taxon>
        <taxon>Gammaproteobacteria</taxon>
        <taxon>Chromatiales</taxon>
        <taxon>Chromatiaceae</taxon>
        <taxon>Rheinheimera</taxon>
    </lineage>
</organism>